<name>A0ABT1Y041_9FIRM</name>
<keyword evidence="1" id="KW-0235">DNA replication</keyword>
<accession>A0ABT1Y041</accession>
<dbReference type="Gene3D" id="1.10.287.110">
    <property type="entry name" value="DnaJ domain"/>
    <property type="match status" value="1"/>
</dbReference>
<evidence type="ECO:0000313" key="3">
    <source>
        <dbReference type="EMBL" id="MCR6544235.1"/>
    </source>
</evidence>
<dbReference type="InterPro" id="IPR011990">
    <property type="entry name" value="TPR-like_helical_dom_sf"/>
</dbReference>
<evidence type="ECO:0000259" key="2">
    <source>
        <dbReference type="PROSITE" id="PS50076"/>
    </source>
</evidence>
<reference evidence="3 4" key="1">
    <citation type="submission" date="2022-08" db="EMBL/GenBank/DDBJ databases">
        <title>Proteogenomics of the novel Dehalobacterium formicoaceticum strain EZ94 highlights a key role of methyltransferases during anaerobic dichloromethane degradation.</title>
        <authorList>
            <person name="Wasmund K."/>
        </authorList>
    </citation>
    <scope>NUCLEOTIDE SEQUENCE [LARGE SCALE GENOMIC DNA]</scope>
    <source>
        <strain evidence="3 4">EZ94</strain>
    </source>
</reference>
<dbReference type="InterPro" id="IPR018253">
    <property type="entry name" value="DnaJ_domain_CS"/>
</dbReference>
<feature type="domain" description="J" evidence="2">
    <location>
        <begin position="17"/>
        <end position="76"/>
    </location>
</feature>
<dbReference type="PROSITE" id="PS00636">
    <property type="entry name" value="DNAJ_1"/>
    <property type="match status" value="1"/>
</dbReference>
<dbReference type="InterPro" id="IPR036869">
    <property type="entry name" value="J_dom_sf"/>
</dbReference>
<dbReference type="SUPFAM" id="SSF46565">
    <property type="entry name" value="Chaperone J-domain"/>
    <property type="match status" value="1"/>
</dbReference>
<dbReference type="InterPro" id="IPR001623">
    <property type="entry name" value="DnaJ_domain"/>
</dbReference>
<keyword evidence="4" id="KW-1185">Reference proteome</keyword>
<evidence type="ECO:0000313" key="4">
    <source>
        <dbReference type="Proteomes" id="UP001524944"/>
    </source>
</evidence>
<dbReference type="Proteomes" id="UP001524944">
    <property type="component" value="Unassembled WGS sequence"/>
</dbReference>
<dbReference type="PRINTS" id="PR00625">
    <property type="entry name" value="JDOMAIN"/>
</dbReference>
<dbReference type="Gene3D" id="1.25.40.10">
    <property type="entry name" value="Tetratricopeptide repeat domain"/>
    <property type="match status" value="1"/>
</dbReference>
<comment type="caution">
    <text evidence="3">The sequence shown here is derived from an EMBL/GenBank/DDBJ whole genome shotgun (WGS) entry which is preliminary data.</text>
</comment>
<dbReference type="SMART" id="SM00271">
    <property type="entry name" value="DnaJ"/>
    <property type="match status" value="1"/>
</dbReference>
<dbReference type="PROSITE" id="PS50076">
    <property type="entry name" value="DNAJ_2"/>
    <property type="match status" value="1"/>
</dbReference>
<sequence length="415" mass="49449">MTGGTQKRKTKKKNAENLYKILGTRSNIGQDRIKEKYIEKLREFPPETHPEEFQEIRRAYETLKDVNKRKQYDMLRKYGDKLEKTMDDVMFLRSTGEYQKAMELVDYVLEIEPDNTAVRLEQAELFLDMENIEEFNRIFNKILETCDIAEKQYVLFIQFKMLYSEGYYDEALAALEKNKECITDLENYHKLRAMAFLDSRDLPEGWKELKNALPPIDNLTIEDLEILLLWLNTGIALEKWGEISKIQSYFRKLSKTINDEEDLAILKDHLLEEAESYVEANRYRAADVIMQLASQIFKKDLFIKERKEEIQSIARLDMELKQSSKDQELFPYVQIKIVGMFIERHSTPEDYEEFLGDYPHELMEEWELMKENIAHGILRIKKKYPSLYKEFNQELTILFNESTEGLNREQRRGLR</sequence>
<protein>
    <submittedName>
        <fullName evidence="3">DnaJ domain-containing protein</fullName>
    </submittedName>
</protein>
<evidence type="ECO:0000256" key="1">
    <source>
        <dbReference type="ARBA" id="ARBA00022705"/>
    </source>
</evidence>
<dbReference type="RefSeq" id="WP_089609727.1">
    <property type="nucleotide sequence ID" value="NZ_CP022121.1"/>
</dbReference>
<dbReference type="SUPFAM" id="SSF48452">
    <property type="entry name" value="TPR-like"/>
    <property type="match status" value="1"/>
</dbReference>
<dbReference type="CDD" id="cd06257">
    <property type="entry name" value="DnaJ"/>
    <property type="match status" value="1"/>
</dbReference>
<dbReference type="Pfam" id="PF00226">
    <property type="entry name" value="DnaJ"/>
    <property type="match status" value="1"/>
</dbReference>
<dbReference type="Pfam" id="PF14559">
    <property type="entry name" value="TPR_19"/>
    <property type="match status" value="1"/>
</dbReference>
<proteinExistence type="predicted"/>
<organism evidence="3 4">
    <name type="scientific">Dehalobacterium formicoaceticum</name>
    <dbReference type="NCBI Taxonomy" id="51515"/>
    <lineage>
        <taxon>Bacteria</taxon>
        <taxon>Bacillati</taxon>
        <taxon>Bacillota</taxon>
        <taxon>Clostridia</taxon>
        <taxon>Eubacteriales</taxon>
        <taxon>Peptococcaceae</taxon>
        <taxon>Dehalobacterium</taxon>
    </lineage>
</organism>
<dbReference type="EMBL" id="JANPWE010000001">
    <property type="protein sequence ID" value="MCR6544235.1"/>
    <property type="molecule type" value="Genomic_DNA"/>
</dbReference>
<gene>
    <name evidence="3" type="ORF">NVS47_01690</name>
</gene>